<keyword evidence="2 7" id="KW-0418">Kinase</keyword>
<feature type="coiled-coil region" evidence="4">
    <location>
        <begin position="230"/>
        <end position="271"/>
    </location>
</feature>
<dbReference type="CDD" id="cd16917">
    <property type="entry name" value="HATPase_UhpB-NarQ-NarX-like"/>
    <property type="match status" value="1"/>
</dbReference>
<organism evidence="7">
    <name type="scientific">Cyanothece sp. (strain PCC 7425 / ATCC 29141)</name>
    <dbReference type="NCBI Taxonomy" id="395961"/>
    <lineage>
        <taxon>Bacteria</taxon>
        <taxon>Bacillati</taxon>
        <taxon>Cyanobacteriota</taxon>
        <taxon>Cyanophyceae</taxon>
        <taxon>Gomontiellales</taxon>
        <taxon>Cyanothecaceae</taxon>
        <taxon>Cyanothece</taxon>
    </lineage>
</organism>
<evidence type="ECO:0000256" key="4">
    <source>
        <dbReference type="SAM" id="Coils"/>
    </source>
</evidence>
<keyword evidence="4" id="KW-0175">Coiled coil</keyword>
<dbReference type="eggNOG" id="COG4585">
    <property type="taxonomic scope" value="Bacteria"/>
</dbReference>
<protein>
    <submittedName>
        <fullName evidence="7">GAF sensor signal transduction histidine kinase</fullName>
    </submittedName>
</protein>
<feature type="coiled-coil region" evidence="4">
    <location>
        <begin position="10"/>
        <end position="37"/>
    </location>
</feature>
<dbReference type="Gene3D" id="1.20.5.1930">
    <property type="match status" value="1"/>
</dbReference>
<dbReference type="InterPro" id="IPR003594">
    <property type="entry name" value="HATPase_dom"/>
</dbReference>
<dbReference type="Gene3D" id="3.30.565.10">
    <property type="entry name" value="Histidine kinase-like ATPase, C-terminal domain"/>
    <property type="match status" value="1"/>
</dbReference>
<dbReference type="OrthoDB" id="199946at2"/>
<feature type="domain" description="Histidine kinase/HSP90-like ATPase" evidence="6">
    <location>
        <begin position="557"/>
        <end position="652"/>
    </location>
</feature>
<reference evidence="7" key="1">
    <citation type="submission" date="2009-01" db="EMBL/GenBank/DDBJ databases">
        <title>Complete sequence of chromosome Cyanothece sp. PCC 7425.</title>
        <authorList>
            <consortium name="US DOE Joint Genome Institute"/>
            <person name="Lucas S."/>
            <person name="Copeland A."/>
            <person name="Lapidus A."/>
            <person name="Glavina del Rio T."/>
            <person name="Dalin E."/>
            <person name="Tice H."/>
            <person name="Bruce D."/>
            <person name="Goodwin L."/>
            <person name="Pitluck S."/>
            <person name="Sims D."/>
            <person name="Meineke L."/>
            <person name="Brettin T."/>
            <person name="Detter J.C."/>
            <person name="Han C."/>
            <person name="Larimer F."/>
            <person name="Land M."/>
            <person name="Hauser L."/>
            <person name="Kyrpides N."/>
            <person name="Ovchinnikova G."/>
            <person name="Liberton M."/>
            <person name="Stoeckel J."/>
            <person name="Banerjee A."/>
            <person name="Singh A."/>
            <person name="Page L."/>
            <person name="Sato H."/>
            <person name="Zhao L."/>
            <person name="Sherman L."/>
            <person name="Pakrasi H."/>
            <person name="Richardson P."/>
        </authorList>
    </citation>
    <scope>NUCLEOTIDE SEQUENCE</scope>
    <source>
        <strain evidence="7">PCC 7425</strain>
    </source>
</reference>
<dbReference type="SMART" id="SM00065">
    <property type="entry name" value="GAF"/>
    <property type="match status" value="1"/>
</dbReference>
<dbReference type="SUPFAM" id="SSF55781">
    <property type="entry name" value="GAF domain-like"/>
    <property type="match status" value="2"/>
</dbReference>
<evidence type="ECO:0000259" key="6">
    <source>
        <dbReference type="SMART" id="SM00387"/>
    </source>
</evidence>
<dbReference type="EMBL" id="CP001344">
    <property type="protein sequence ID" value="ACL44293.1"/>
    <property type="molecule type" value="Genomic_DNA"/>
</dbReference>
<dbReference type="SMART" id="SM00387">
    <property type="entry name" value="HATPase_c"/>
    <property type="match status" value="1"/>
</dbReference>
<gene>
    <name evidence="7" type="ordered locus">Cyan7425_1928</name>
</gene>
<name>B8HT67_CYAP4</name>
<evidence type="ECO:0000256" key="3">
    <source>
        <dbReference type="ARBA" id="ARBA00023012"/>
    </source>
</evidence>
<dbReference type="GO" id="GO:0046983">
    <property type="term" value="F:protein dimerization activity"/>
    <property type="evidence" value="ECO:0007669"/>
    <property type="project" value="InterPro"/>
</dbReference>
<dbReference type="InterPro" id="IPR003018">
    <property type="entry name" value="GAF"/>
</dbReference>
<dbReference type="SUPFAM" id="SSF55874">
    <property type="entry name" value="ATPase domain of HSP90 chaperone/DNA topoisomerase II/histidine kinase"/>
    <property type="match status" value="1"/>
</dbReference>
<sequence length="652" mass="72803">MDIAPLSDRLFALEAENAALRSRLQSCEQSYALLQAEVFEWRRQQQHPAQLQPAPRAVNLTSANQVLKRSLELLSTDPDLDKFVGYVLTAIAQQFQSPLTEYWSQNEHTAFVEQIYWQGQILDRSAIAQVFPSHVGLEGFRVPSAMIGGIPLCQRKNPIVYDDHSANPFTKDLQWVICALVPLGLPKEINVPLFLGDSTIGALTIHVPREHQFTAEQVELAQALAHQVTLAAEMQRLAQESKQAAIAREQERAAQERAAELAKANDALKRSLNAIAIDADPGQIIAHILKIVAEQFETPLVEYWTHSETCSTAQLNLTYWQGQFLSPAQQPGHPGNLTFPCFPCLKWDHNSDYPPYFLIEDITTDPHIGQVSAQIDTDVGAWFSQRGVTRLLNIPLWLNEKTIGALDIWLPSHRCFNRSQIDLAYTFGQQITLASYLNQMFTEVQQTILLEERNRIASDIHDTLAQAFTGISLQLEVAKPLIQQEPQTVEQILQHISQLAKNGLAEARRSVWALYPPGTEYANLAHMLYDSVEQMSRNTPISIEVNLLGQPCPIAPYIGMNLLRIGQEALTNALKHSQAQAVWIELTYTPDLVLLSIRDNGRGFTPPTNLDNLNGGFGLVGMYERCDRIGAQISILSQPGQGTQILVESALH</sequence>
<dbReference type="GO" id="GO:0000155">
    <property type="term" value="F:phosphorelay sensor kinase activity"/>
    <property type="evidence" value="ECO:0007669"/>
    <property type="project" value="InterPro"/>
</dbReference>
<dbReference type="InterPro" id="IPR011712">
    <property type="entry name" value="Sig_transdc_His_kin_sub3_dim/P"/>
</dbReference>
<dbReference type="Pfam" id="PF02518">
    <property type="entry name" value="HATPase_c"/>
    <property type="match status" value="1"/>
</dbReference>
<dbReference type="InterPro" id="IPR029016">
    <property type="entry name" value="GAF-like_dom_sf"/>
</dbReference>
<evidence type="ECO:0000259" key="5">
    <source>
        <dbReference type="SMART" id="SM00065"/>
    </source>
</evidence>
<dbReference type="InterPro" id="IPR050482">
    <property type="entry name" value="Sensor_HK_TwoCompSys"/>
</dbReference>
<dbReference type="HOGENOM" id="CLU_420181_0_0_3"/>
<dbReference type="InterPro" id="IPR036890">
    <property type="entry name" value="HATPase_C_sf"/>
</dbReference>
<evidence type="ECO:0000313" key="7">
    <source>
        <dbReference type="EMBL" id="ACL44293.1"/>
    </source>
</evidence>
<dbReference type="KEGG" id="cyn:Cyan7425_1928"/>
<keyword evidence="3" id="KW-0902">Two-component regulatory system</keyword>
<evidence type="ECO:0000256" key="2">
    <source>
        <dbReference type="ARBA" id="ARBA00022777"/>
    </source>
</evidence>
<dbReference type="Gene3D" id="3.30.450.40">
    <property type="match status" value="2"/>
</dbReference>
<proteinExistence type="predicted"/>
<dbReference type="PANTHER" id="PTHR24421">
    <property type="entry name" value="NITRATE/NITRITE SENSOR PROTEIN NARX-RELATED"/>
    <property type="match status" value="1"/>
</dbReference>
<evidence type="ECO:0000256" key="1">
    <source>
        <dbReference type="ARBA" id="ARBA00022679"/>
    </source>
</evidence>
<dbReference type="GO" id="GO:0016020">
    <property type="term" value="C:membrane"/>
    <property type="evidence" value="ECO:0007669"/>
    <property type="project" value="InterPro"/>
</dbReference>
<feature type="domain" description="GAF" evidence="5">
    <location>
        <begin position="79"/>
        <end position="242"/>
    </location>
</feature>
<keyword evidence="1" id="KW-0808">Transferase</keyword>
<dbReference type="Pfam" id="PF07730">
    <property type="entry name" value="HisKA_3"/>
    <property type="match status" value="1"/>
</dbReference>
<dbReference type="eggNOG" id="COG2203">
    <property type="taxonomic scope" value="Bacteria"/>
</dbReference>
<dbReference type="PANTHER" id="PTHR24421:SF62">
    <property type="entry name" value="SENSORY TRANSDUCTION HISTIDINE KINASE"/>
    <property type="match status" value="1"/>
</dbReference>
<dbReference type="STRING" id="395961.Cyan7425_1928"/>
<dbReference type="AlphaFoldDB" id="B8HT67"/>
<accession>B8HT67</accession>
<dbReference type="Pfam" id="PF13185">
    <property type="entry name" value="GAF_2"/>
    <property type="match status" value="1"/>
</dbReference>